<dbReference type="GO" id="GO:1990528">
    <property type="term" value="C:Rvs161p-Rvs167p complex"/>
    <property type="evidence" value="ECO:0007669"/>
    <property type="project" value="TreeGrafter"/>
</dbReference>
<dbReference type="Pfam" id="PF00018">
    <property type="entry name" value="SH3_1"/>
    <property type="match status" value="1"/>
</dbReference>
<organism evidence="6 7">
    <name type="scientific">Danaus plexippus plexippus</name>
    <dbReference type="NCBI Taxonomy" id="278856"/>
    <lineage>
        <taxon>Eukaryota</taxon>
        <taxon>Metazoa</taxon>
        <taxon>Ecdysozoa</taxon>
        <taxon>Arthropoda</taxon>
        <taxon>Hexapoda</taxon>
        <taxon>Insecta</taxon>
        <taxon>Pterygota</taxon>
        <taxon>Neoptera</taxon>
        <taxon>Endopterygota</taxon>
        <taxon>Lepidoptera</taxon>
        <taxon>Glossata</taxon>
        <taxon>Ditrysia</taxon>
        <taxon>Papilionoidea</taxon>
        <taxon>Nymphalidae</taxon>
        <taxon>Danainae</taxon>
        <taxon>Danaini</taxon>
        <taxon>Danaina</taxon>
        <taxon>Danaus</taxon>
        <taxon>Danaus</taxon>
    </lineage>
</organism>
<name>A0A212EVZ7_DANPL</name>
<comment type="caution">
    <text evidence="6">The sequence shown here is derived from an EMBL/GenBank/DDBJ whole genome shotgun (WGS) entry which is preliminary data.</text>
</comment>
<dbReference type="Pfam" id="PF14604">
    <property type="entry name" value="SH3_9"/>
    <property type="match status" value="1"/>
</dbReference>
<dbReference type="GO" id="GO:0008289">
    <property type="term" value="F:lipid binding"/>
    <property type="evidence" value="ECO:0007669"/>
    <property type="project" value="TreeGrafter"/>
</dbReference>
<evidence type="ECO:0000259" key="5">
    <source>
        <dbReference type="PROSITE" id="PS50002"/>
    </source>
</evidence>
<keyword evidence="2 4" id="KW-0728">SH3 domain</keyword>
<dbReference type="InterPro" id="IPR001452">
    <property type="entry name" value="SH3_domain"/>
</dbReference>
<evidence type="ECO:0000313" key="6">
    <source>
        <dbReference type="EMBL" id="OWR45670.1"/>
    </source>
</evidence>
<proteinExistence type="predicted"/>
<feature type="domain" description="SH3" evidence="5">
    <location>
        <begin position="45"/>
        <end position="102"/>
    </location>
</feature>
<dbReference type="GO" id="GO:0015629">
    <property type="term" value="C:actin cytoskeleton"/>
    <property type="evidence" value="ECO:0007669"/>
    <property type="project" value="TreeGrafter"/>
</dbReference>
<evidence type="ECO:0000256" key="3">
    <source>
        <dbReference type="ARBA" id="ARBA00022490"/>
    </source>
</evidence>
<evidence type="ECO:0000256" key="4">
    <source>
        <dbReference type="PROSITE-ProRule" id="PRU00192"/>
    </source>
</evidence>
<evidence type="ECO:0000313" key="7">
    <source>
        <dbReference type="Proteomes" id="UP000007151"/>
    </source>
</evidence>
<comment type="subcellular location">
    <subcellularLocation>
        <location evidence="1">Cytoplasm</location>
    </subcellularLocation>
</comment>
<dbReference type="KEGG" id="dpl:KGM_204973B"/>
<gene>
    <name evidence="6" type="ORF">KGM_204973B</name>
</gene>
<dbReference type="PANTHER" id="PTHR47174:SF3">
    <property type="entry name" value="BRIDGING INTEGRATOR 3"/>
    <property type="match status" value="1"/>
</dbReference>
<feature type="non-terminal residue" evidence="6">
    <location>
        <position position="1"/>
    </location>
</feature>
<dbReference type="CDD" id="cd00174">
    <property type="entry name" value="SH3"/>
    <property type="match status" value="2"/>
</dbReference>
<dbReference type="STRING" id="278856.A0A212EVZ7"/>
<dbReference type="SMART" id="SM00326">
    <property type="entry name" value="SH3"/>
    <property type="match status" value="2"/>
</dbReference>
<accession>A0A212EVZ7</accession>
<dbReference type="AlphaFoldDB" id="A0A212EVZ7"/>
<protein>
    <recommendedName>
        <fullName evidence="5">SH3 domain-containing protein</fullName>
    </recommendedName>
</protein>
<dbReference type="GO" id="GO:0051666">
    <property type="term" value="P:actin cortical patch localization"/>
    <property type="evidence" value="ECO:0007669"/>
    <property type="project" value="InterPro"/>
</dbReference>
<feature type="domain" description="SH3" evidence="5">
    <location>
        <begin position="1"/>
        <end position="38"/>
    </location>
</feature>
<evidence type="ECO:0000256" key="1">
    <source>
        <dbReference type="ARBA" id="ARBA00004496"/>
    </source>
</evidence>
<dbReference type="SUPFAM" id="SSF50044">
    <property type="entry name" value="SH3-domain"/>
    <property type="match status" value="2"/>
</dbReference>
<dbReference type="GO" id="GO:0031097">
    <property type="term" value="C:medial cortex"/>
    <property type="evidence" value="ECO:0007669"/>
    <property type="project" value="TreeGrafter"/>
</dbReference>
<dbReference type="PANTHER" id="PTHR47174">
    <property type="entry name" value="BRIDGING INTEGRATOR 3"/>
    <property type="match status" value="1"/>
</dbReference>
<keyword evidence="3" id="KW-0963">Cytoplasm</keyword>
<keyword evidence="7" id="KW-1185">Reference proteome</keyword>
<dbReference type="GO" id="GO:0043332">
    <property type="term" value="C:mating projection tip"/>
    <property type="evidence" value="ECO:0007669"/>
    <property type="project" value="TreeGrafter"/>
</dbReference>
<dbReference type="InterPro" id="IPR046982">
    <property type="entry name" value="BIN3/RVS161-like"/>
</dbReference>
<dbReference type="PRINTS" id="PR00452">
    <property type="entry name" value="SH3DOMAIN"/>
</dbReference>
<dbReference type="PROSITE" id="PS50002">
    <property type="entry name" value="SH3"/>
    <property type="match status" value="2"/>
</dbReference>
<dbReference type="GO" id="GO:0097320">
    <property type="term" value="P:plasma membrane tubulation"/>
    <property type="evidence" value="ECO:0007669"/>
    <property type="project" value="TreeGrafter"/>
</dbReference>
<dbReference type="InParanoid" id="A0A212EVZ7"/>
<dbReference type="GO" id="GO:0006897">
    <property type="term" value="P:endocytosis"/>
    <property type="evidence" value="ECO:0007669"/>
    <property type="project" value="InterPro"/>
</dbReference>
<sequence>ADTRITLIRRENDEWMYGRLQDGSEGLFPSNYVEVKVPLPNEQPNNIGTAIALYDFEPMQTGDLSFSVGDKVTVLSKINDEWHYGECNGVKGQFPANYVQMS</sequence>
<reference evidence="6 7" key="1">
    <citation type="journal article" date="2011" name="Cell">
        <title>The monarch butterfly genome yields insights into long-distance migration.</title>
        <authorList>
            <person name="Zhan S."/>
            <person name="Merlin C."/>
            <person name="Boore J.L."/>
            <person name="Reppert S.M."/>
        </authorList>
    </citation>
    <scope>NUCLEOTIDE SEQUENCE [LARGE SCALE GENOMIC DNA]</scope>
    <source>
        <strain evidence="6">F-2</strain>
    </source>
</reference>
<dbReference type="Proteomes" id="UP000007151">
    <property type="component" value="Unassembled WGS sequence"/>
</dbReference>
<dbReference type="InterPro" id="IPR036028">
    <property type="entry name" value="SH3-like_dom_sf"/>
</dbReference>
<dbReference type="eggNOG" id="ENOG502S37W">
    <property type="taxonomic scope" value="Eukaryota"/>
</dbReference>
<dbReference type="Gene3D" id="2.30.30.40">
    <property type="entry name" value="SH3 Domains"/>
    <property type="match status" value="2"/>
</dbReference>
<evidence type="ECO:0000256" key="2">
    <source>
        <dbReference type="ARBA" id="ARBA00022443"/>
    </source>
</evidence>
<dbReference type="EMBL" id="AGBW02012104">
    <property type="protein sequence ID" value="OWR45670.1"/>
    <property type="molecule type" value="Genomic_DNA"/>
</dbReference>